<proteinExistence type="inferred from homology"/>
<feature type="active site" evidence="6">
    <location>
        <position position="73"/>
    </location>
</feature>
<accession>V2PZ26</accession>
<keyword evidence="2 6" id="KW-0808">Transferase</keyword>
<dbReference type="SUPFAM" id="SSF53335">
    <property type="entry name" value="S-adenosyl-L-methionine-dependent methyltransferases"/>
    <property type="match status" value="1"/>
</dbReference>
<comment type="catalytic activity">
    <reaction evidence="5 8">
        <text>a 2'-deoxycytidine in DNA + S-adenosyl-L-methionine = a 5-methyl-2'-deoxycytidine in DNA + S-adenosyl-L-homocysteine + H(+)</text>
        <dbReference type="Rhea" id="RHEA:13681"/>
        <dbReference type="Rhea" id="RHEA-COMP:11369"/>
        <dbReference type="Rhea" id="RHEA-COMP:11370"/>
        <dbReference type="ChEBI" id="CHEBI:15378"/>
        <dbReference type="ChEBI" id="CHEBI:57856"/>
        <dbReference type="ChEBI" id="CHEBI:59789"/>
        <dbReference type="ChEBI" id="CHEBI:85452"/>
        <dbReference type="ChEBI" id="CHEBI:85454"/>
        <dbReference type="EC" id="2.1.1.37"/>
    </reaction>
</comment>
<dbReference type="KEGG" id="msch:N508_001761"/>
<evidence type="ECO:0000313" key="10">
    <source>
        <dbReference type="Proteomes" id="UP000017429"/>
    </source>
</evidence>
<evidence type="ECO:0000256" key="1">
    <source>
        <dbReference type="ARBA" id="ARBA00022603"/>
    </source>
</evidence>
<dbReference type="Pfam" id="PF00145">
    <property type="entry name" value="DNA_methylase"/>
    <property type="match status" value="1"/>
</dbReference>
<evidence type="ECO:0000256" key="2">
    <source>
        <dbReference type="ARBA" id="ARBA00022679"/>
    </source>
</evidence>
<dbReference type="OrthoDB" id="32195at2"/>
<evidence type="ECO:0000256" key="3">
    <source>
        <dbReference type="ARBA" id="ARBA00022691"/>
    </source>
</evidence>
<dbReference type="Gene3D" id="3.90.120.10">
    <property type="entry name" value="DNA Methylase, subunit A, domain 2"/>
    <property type="match status" value="1"/>
</dbReference>
<sequence length="327" mass="37725">MTFIDFCAGIGGGRLGLELNGLQCIGYSEIDKEAVKTYKKLHDAENEINFGDITKINPALLPDFDLLIAGFPCQTFSIVGKREGLKNDKEGQIIYYLAEILRIKQPQYFILENVKGLVNHNGGKTFQEVLKLLEYAGYNVYFDVINSINFLPQSRERIYFIGIKHSARIKYSYSELNNMLFSNISSKTEYSLKTFLNPTEENLFAEVSASYKTFLKYLNNKYNKGKFCINELLRKDYLIIDIRQSDLRLYENRVPTLRRNRQGILYVYKNQFYTLGALDALRLQGFDKIKNLENKIIGLKKQDILKQCGNAMSVNVIENLAFNLLRI</sequence>
<dbReference type="RefSeq" id="WP_023276042.1">
    <property type="nucleotide sequence ID" value="NZ_CP097562.1"/>
</dbReference>
<evidence type="ECO:0000256" key="5">
    <source>
        <dbReference type="ARBA" id="ARBA00047422"/>
    </source>
</evidence>
<dbReference type="InterPro" id="IPR050750">
    <property type="entry name" value="C5-MTase"/>
</dbReference>
<evidence type="ECO:0000313" key="9">
    <source>
        <dbReference type="EMBL" id="USF24672.1"/>
    </source>
</evidence>
<keyword evidence="10" id="KW-1185">Reference proteome</keyword>
<dbReference type="InterPro" id="IPR029063">
    <property type="entry name" value="SAM-dependent_MTases_sf"/>
</dbReference>
<dbReference type="AlphaFoldDB" id="V2PZ26"/>
<evidence type="ECO:0000256" key="8">
    <source>
        <dbReference type="RuleBase" id="RU000417"/>
    </source>
</evidence>
<dbReference type="REBASE" id="86333">
    <property type="entry name" value="M.Msc457ORF1211P"/>
</dbReference>
<keyword evidence="1 6" id="KW-0489">Methyltransferase</keyword>
<dbReference type="InterPro" id="IPR018117">
    <property type="entry name" value="C5_DNA_meth_AS"/>
</dbReference>
<dbReference type="PROSITE" id="PS51679">
    <property type="entry name" value="SAM_MT_C5"/>
    <property type="match status" value="1"/>
</dbReference>
<dbReference type="PANTHER" id="PTHR46098">
    <property type="entry name" value="TRNA (CYTOSINE(38)-C(5))-METHYLTRANSFERASE"/>
    <property type="match status" value="1"/>
</dbReference>
<dbReference type="EMBL" id="CP097562">
    <property type="protein sequence ID" value="USF24672.1"/>
    <property type="molecule type" value="Genomic_DNA"/>
</dbReference>
<dbReference type="NCBIfam" id="TIGR00675">
    <property type="entry name" value="dcm"/>
    <property type="match status" value="1"/>
</dbReference>
<evidence type="ECO:0000256" key="6">
    <source>
        <dbReference type="PROSITE-ProRule" id="PRU01016"/>
    </source>
</evidence>
<dbReference type="EC" id="2.1.1.37" evidence="8"/>
<name>V2PZ26_9BACT</name>
<protein>
    <recommendedName>
        <fullName evidence="8">Cytosine-specific methyltransferase</fullName>
        <ecNumber evidence="8">2.1.1.37</ecNumber>
    </recommendedName>
</protein>
<reference evidence="9" key="1">
    <citation type="journal article" date="2014" name="Genome Announc.">
        <title>Draft genome sequences of the altered schaedler flora, a defined bacterial community from gnotobiotic mice.</title>
        <authorList>
            <person name="Wannemuehler M.J."/>
            <person name="Overstreet A.M."/>
            <person name="Ward D.V."/>
            <person name="Phillips G.J."/>
        </authorList>
    </citation>
    <scope>NUCLEOTIDE SEQUENCE</scope>
    <source>
        <strain evidence="9">ASF457</strain>
    </source>
</reference>
<reference evidence="9" key="3">
    <citation type="submission" date="2022-06" db="EMBL/GenBank/DDBJ databases">
        <title>Resources to Facilitate Use of the Altered Schaedler Flora (ASF) Mouse Model to Study Microbiome Function.</title>
        <authorList>
            <person name="Proctor A."/>
            <person name="Parvinroo S."/>
            <person name="Richie T."/>
            <person name="Jia X."/>
            <person name="Lee S.T.M."/>
            <person name="Karp P.D."/>
            <person name="Paley S."/>
            <person name="Kostic A.D."/>
            <person name="Pierre J.F."/>
            <person name="Wannemuehler M.J."/>
            <person name="Phillips G.J."/>
        </authorList>
    </citation>
    <scope>NUCLEOTIDE SEQUENCE</scope>
    <source>
        <strain evidence="9">ASF457</strain>
    </source>
</reference>
<keyword evidence="4" id="KW-0680">Restriction system</keyword>
<dbReference type="GO" id="GO:0009307">
    <property type="term" value="P:DNA restriction-modification system"/>
    <property type="evidence" value="ECO:0007669"/>
    <property type="project" value="UniProtKB-KW"/>
</dbReference>
<organism evidence="9 10">
    <name type="scientific">Mucispirillum schaedleri ASF457</name>
    <dbReference type="NCBI Taxonomy" id="1379858"/>
    <lineage>
        <taxon>Bacteria</taxon>
        <taxon>Pseudomonadati</taxon>
        <taxon>Deferribacterota</taxon>
        <taxon>Deferribacteres</taxon>
        <taxon>Deferribacterales</taxon>
        <taxon>Mucispirillaceae</taxon>
        <taxon>Mucispirillum</taxon>
    </lineage>
</organism>
<evidence type="ECO:0000256" key="7">
    <source>
        <dbReference type="RuleBase" id="RU000416"/>
    </source>
</evidence>
<dbReference type="PRINTS" id="PR00105">
    <property type="entry name" value="C5METTRFRASE"/>
</dbReference>
<dbReference type="InterPro" id="IPR001525">
    <property type="entry name" value="C5_MeTfrase"/>
</dbReference>
<dbReference type="Gene3D" id="3.40.50.150">
    <property type="entry name" value="Vaccinia Virus protein VP39"/>
    <property type="match status" value="1"/>
</dbReference>
<dbReference type="eggNOG" id="COG0270">
    <property type="taxonomic scope" value="Bacteria"/>
</dbReference>
<dbReference type="GO" id="GO:0032259">
    <property type="term" value="P:methylation"/>
    <property type="evidence" value="ECO:0007669"/>
    <property type="project" value="UniProtKB-KW"/>
</dbReference>
<dbReference type="PANTHER" id="PTHR46098:SF1">
    <property type="entry name" value="TRNA (CYTOSINE(38)-C(5))-METHYLTRANSFERASE"/>
    <property type="match status" value="1"/>
</dbReference>
<dbReference type="GO" id="GO:0003886">
    <property type="term" value="F:DNA (cytosine-5-)-methyltransferase activity"/>
    <property type="evidence" value="ECO:0007669"/>
    <property type="project" value="UniProtKB-EC"/>
</dbReference>
<dbReference type="PROSITE" id="PS00094">
    <property type="entry name" value="C5_MTASE_1"/>
    <property type="match status" value="1"/>
</dbReference>
<keyword evidence="3 6" id="KW-0949">S-adenosyl-L-methionine</keyword>
<evidence type="ECO:0000256" key="4">
    <source>
        <dbReference type="ARBA" id="ARBA00022747"/>
    </source>
</evidence>
<dbReference type="Proteomes" id="UP000017429">
    <property type="component" value="Chromosome"/>
</dbReference>
<comment type="similarity">
    <text evidence="6 7">Belongs to the class I-like SAM-binding methyltransferase superfamily. C5-methyltransferase family.</text>
</comment>
<gene>
    <name evidence="9" type="primary">hpaIIM</name>
    <name evidence="9" type="ORF">N508_001761</name>
</gene>
<reference evidence="9" key="2">
    <citation type="submission" date="2022-05" db="EMBL/GenBank/DDBJ databases">
        <authorList>
            <person name="Proctor A.L."/>
            <person name="Phillips G.J."/>
            <person name="Wannemuehler M.J."/>
        </authorList>
    </citation>
    <scope>NUCLEOTIDE SEQUENCE</scope>
    <source>
        <strain evidence="9">ASF457</strain>
    </source>
</reference>